<protein>
    <submittedName>
        <fullName evidence="1">Uncharacterized protein</fullName>
    </submittedName>
</protein>
<proteinExistence type="predicted"/>
<evidence type="ECO:0000313" key="2">
    <source>
        <dbReference type="Proteomes" id="UP000177693"/>
    </source>
</evidence>
<dbReference type="AlphaFoldDB" id="A0A1F6Y413"/>
<sequence length="132" mass="15816">MMYFLLILFFASLTAIILMISRKLVIMEHDQIVDHEEVLFEVPFLKEIKHLMVKNMRKHGYTGLVTSLRFYVKSTNFLKDKYQDMKTKVKNKIQENNTNSQNKEISKFLKIIGDYKQKIRDIKNKIKKEENL</sequence>
<name>A0A1F6Y413_9BACT</name>
<accession>A0A1F6Y413</accession>
<evidence type="ECO:0000313" key="1">
    <source>
        <dbReference type="EMBL" id="OGJ01039.1"/>
    </source>
</evidence>
<gene>
    <name evidence="1" type="ORF">A3I23_01910</name>
</gene>
<reference evidence="1 2" key="1">
    <citation type="journal article" date="2016" name="Nat. Commun.">
        <title>Thousands of microbial genomes shed light on interconnected biogeochemical processes in an aquifer system.</title>
        <authorList>
            <person name="Anantharaman K."/>
            <person name="Brown C.T."/>
            <person name="Hug L.A."/>
            <person name="Sharon I."/>
            <person name="Castelle C.J."/>
            <person name="Probst A.J."/>
            <person name="Thomas B.C."/>
            <person name="Singh A."/>
            <person name="Wilkins M.J."/>
            <person name="Karaoz U."/>
            <person name="Brodie E.L."/>
            <person name="Williams K.H."/>
            <person name="Hubbard S.S."/>
            <person name="Banfield J.F."/>
        </authorList>
    </citation>
    <scope>NUCLEOTIDE SEQUENCE [LARGE SCALE GENOMIC DNA]</scope>
</reference>
<dbReference type="Proteomes" id="UP000177693">
    <property type="component" value="Unassembled WGS sequence"/>
</dbReference>
<dbReference type="EMBL" id="MFVL01000024">
    <property type="protein sequence ID" value="OGJ01039.1"/>
    <property type="molecule type" value="Genomic_DNA"/>
</dbReference>
<comment type="caution">
    <text evidence="1">The sequence shown here is derived from an EMBL/GenBank/DDBJ whole genome shotgun (WGS) entry which is preliminary data.</text>
</comment>
<organism evidence="1 2">
    <name type="scientific">Candidatus Nomurabacteria bacterium RIFCSPLOWO2_02_FULL_40_67</name>
    <dbReference type="NCBI Taxonomy" id="1801787"/>
    <lineage>
        <taxon>Bacteria</taxon>
        <taxon>Candidatus Nomuraibacteriota</taxon>
    </lineage>
</organism>